<dbReference type="PROSITE" id="PS01174">
    <property type="entry name" value="LIPASE_GDXG_SER"/>
    <property type="match status" value="1"/>
</dbReference>
<dbReference type="SUPFAM" id="SSF53474">
    <property type="entry name" value="alpha/beta-Hydrolases"/>
    <property type="match status" value="1"/>
</dbReference>
<dbReference type="EMBL" id="BAAAPC010000005">
    <property type="protein sequence ID" value="GAA1989921.1"/>
    <property type="molecule type" value="Genomic_DNA"/>
</dbReference>
<dbReference type="InterPro" id="IPR013094">
    <property type="entry name" value="AB_hydrolase_3"/>
</dbReference>
<evidence type="ECO:0000256" key="2">
    <source>
        <dbReference type="ARBA" id="ARBA00022801"/>
    </source>
</evidence>
<evidence type="ECO:0000256" key="3">
    <source>
        <dbReference type="PROSITE-ProRule" id="PRU10038"/>
    </source>
</evidence>
<reference evidence="5 6" key="1">
    <citation type="journal article" date="2019" name="Int. J. Syst. Evol. Microbiol.">
        <title>The Global Catalogue of Microorganisms (GCM) 10K type strain sequencing project: providing services to taxonomists for standard genome sequencing and annotation.</title>
        <authorList>
            <consortium name="The Broad Institute Genomics Platform"/>
            <consortium name="The Broad Institute Genome Sequencing Center for Infectious Disease"/>
            <person name="Wu L."/>
            <person name="Ma J."/>
        </authorList>
    </citation>
    <scope>NUCLEOTIDE SEQUENCE [LARGE SCALE GENOMIC DNA]</scope>
    <source>
        <strain evidence="5 6">JCM 15313</strain>
    </source>
</reference>
<organism evidence="5 6">
    <name type="scientific">Nocardiopsis rhodophaea</name>
    <dbReference type="NCBI Taxonomy" id="280238"/>
    <lineage>
        <taxon>Bacteria</taxon>
        <taxon>Bacillati</taxon>
        <taxon>Actinomycetota</taxon>
        <taxon>Actinomycetes</taxon>
        <taxon>Streptosporangiales</taxon>
        <taxon>Nocardiopsidaceae</taxon>
        <taxon>Nocardiopsis</taxon>
    </lineage>
</organism>
<comment type="similarity">
    <text evidence="1">Belongs to the 'GDXG' lipolytic enzyme family.</text>
</comment>
<dbReference type="PANTHER" id="PTHR48081:SF8">
    <property type="entry name" value="ALPHA_BETA HYDROLASE FOLD-3 DOMAIN-CONTAINING PROTEIN-RELATED"/>
    <property type="match status" value="1"/>
</dbReference>
<dbReference type="PANTHER" id="PTHR48081">
    <property type="entry name" value="AB HYDROLASE SUPERFAMILY PROTEIN C4A8.06C"/>
    <property type="match status" value="1"/>
</dbReference>
<gene>
    <name evidence="5" type="ORF">GCM10009799_14690</name>
</gene>
<dbReference type="InterPro" id="IPR050300">
    <property type="entry name" value="GDXG_lipolytic_enzyme"/>
</dbReference>
<dbReference type="Proteomes" id="UP001501585">
    <property type="component" value="Unassembled WGS sequence"/>
</dbReference>
<proteinExistence type="inferred from homology"/>
<dbReference type="InterPro" id="IPR002168">
    <property type="entry name" value="Lipase_GDXG_HIS_AS"/>
</dbReference>
<accession>A0ABN2SPY9</accession>
<dbReference type="InterPro" id="IPR029058">
    <property type="entry name" value="AB_hydrolase_fold"/>
</dbReference>
<name>A0ABN2SPY9_9ACTN</name>
<feature type="active site" evidence="3">
    <location>
        <position position="154"/>
    </location>
</feature>
<keyword evidence="2 5" id="KW-0378">Hydrolase</keyword>
<dbReference type="PROSITE" id="PS01173">
    <property type="entry name" value="LIPASE_GDXG_HIS"/>
    <property type="match status" value="1"/>
</dbReference>
<evidence type="ECO:0000256" key="1">
    <source>
        <dbReference type="ARBA" id="ARBA00010515"/>
    </source>
</evidence>
<dbReference type="InterPro" id="IPR033140">
    <property type="entry name" value="Lipase_GDXG_put_SER_AS"/>
</dbReference>
<evidence type="ECO:0000313" key="5">
    <source>
        <dbReference type="EMBL" id="GAA1989921.1"/>
    </source>
</evidence>
<dbReference type="Gene3D" id="3.40.50.1820">
    <property type="entry name" value="alpha/beta hydrolase"/>
    <property type="match status" value="1"/>
</dbReference>
<feature type="domain" description="Alpha/beta hydrolase fold-3" evidence="4">
    <location>
        <begin position="76"/>
        <end position="286"/>
    </location>
</feature>
<dbReference type="Pfam" id="PF07859">
    <property type="entry name" value="Abhydrolase_3"/>
    <property type="match status" value="1"/>
</dbReference>
<dbReference type="RefSeq" id="WP_344161053.1">
    <property type="nucleotide sequence ID" value="NZ_BAAAPC010000005.1"/>
</dbReference>
<comment type="caution">
    <text evidence="5">The sequence shown here is derived from an EMBL/GenBank/DDBJ whole genome shotgun (WGS) entry which is preliminary data.</text>
</comment>
<evidence type="ECO:0000259" key="4">
    <source>
        <dbReference type="Pfam" id="PF07859"/>
    </source>
</evidence>
<protein>
    <submittedName>
        <fullName evidence="5">Alpha/beta hydrolase</fullName>
    </submittedName>
</protein>
<evidence type="ECO:0000313" key="6">
    <source>
        <dbReference type="Proteomes" id="UP001501585"/>
    </source>
</evidence>
<sequence>MQLTQETRDFIDKLNEGFPAIDDDASAAELRAAASPGAAIQGPDVALVRDLTAPGPAGSIPLRQYRPAPDTVAPGVVYFHGGGFVLGDLDSHDHVCRIIAARAGVVVVSVDYRLAPEHPFPAAPDDAFAATRWVSENAAELGIDPDRLAVAGDSAGGCLAAVVPLLARDEDGPAIAYQALVYPVVDQGGGSDGRLYPSRAENGDNYLLTTAAMGWFGKQYIATPADRHDFRASPIRAASLEGLPPALVLTADFDPLRDEGEAYARALAAAGVPTTTVRINDGFHGILGFGQFLSPARRAESALVSALRAAFTEETSSGQRSSSTETRR</sequence>
<dbReference type="GO" id="GO:0016787">
    <property type="term" value="F:hydrolase activity"/>
    <property type="evidence" value="ECO:0007669"/>
    <property type="project" value="UniProtKB-KW"/>
</dbReference>
<keyword evidence="6" id="KW-1185">Reference proteome</keyword>